<feature type="chain" id="PRO_5040870336" description="Curlin associated repeat-containing protein" evidence="1">
    <location>
        <begin position="24"/>
        <end position="201"/>
    </location>
</feature>
<organism evidence="2 3">
    <name type="scientific">Shewanella pneumatophori</name>
    <dbReference type="NCBI Taxonomy" id="314092"/>
    <lineage>
        <taxon>Bacteria</taxon>
        <taxon>Pseudomonadati</taxon>
        <taxon>Pseudomonadota</taxon>
        <taxon>Gammaproteobacteria</taxon>
        <taxon>Alteromonadales</taxon>
        <taxon>Shewanellaceae</taxon>
        <taxon>Shewanella</taxon>
    </lineage>
</organism>
<feature type="signal peptide" evidence="1">
    <location>
        <begin position="1"/>
        <end position="23"/>
    </location>
</feature>
<evidence type="ECO:0000313" key="3">
    <source>
        <dbReference type="Proteomes" id="UP001139293"/>
    </source>
</evidence>
<keyword evidence="3" id="KW-1185">Reference proteome</keyword>
<evidence type="ECO:0000256" key="1">
    <source>
        <dbReference type="SAM" id="SignalP"/>
    </source>
</evidence>
<evidence type="ECO:0008006" key="4">
    <source>
        <dbReference type="Google" id="ProtNLM"/>
    </source>
</evidence>
<keyword evidence="1" id="KW-0732">Signal</keyword>
<dbReference type="EMBL" id="JAKILB010000010">
    <property type="protein sequence ID" value="MCL1139962.1"/>
    <property type="molecule type" value="Genomic_DNA"/>
</dbReference>
<sequence>MTLSNVPMYLCLSLAGFSSVVWSDNDASTLTQHIDNRSTVGTQSFSNNSGRIAINQAAGDSNLQSNSHAIADQVIILSDQQNPYLKLLDGHTANNLTHIEELAFENAQGLVSINQVSGQGNIQANLGAIALQSVIGLGLDDNALDNIVSPTALPLERNDTNHAVIAPDSFENAQGIVQINQVSGDGNSAINQFSLQLPSGN</sequence>
<accession>A0A9X1ZF91</accession>
<gene>
    <name evidence="2" type="ORF">L2740_15560</name>
</gene>
<proteinExistence type="predicted"/>
<dbReference type="RefSeq" id="WP_248951033.1">
    <property type="nucleotide sequence ID" value="NZ_JAKILB010000010.1"/>
</dbReference>
<name>A0A9X1ZF91_9GAMM</name>
<comment type="caution">
    <text evidence="2">The sequence shown here is derived from an EMBL/GenBank/DDBJ whole genome shotgun (WGS) entry which is preliminary data.</text>
</comment>
<dbReference type="Proteomes" id="UP001139293">
    <property type="component" value="Unassembled WGS sequence"/>
</dbReference>
<protein>
    <recommendedName>
        <fullName evidence="4">Curlin associated repeat-containing protein</fullName>
    </recommendedName>
</protein>
<dbReference type="AlphaFoldDB" id="A0A9X1ZF91"/>
<evidence type="ECO:0000313" key="2">
    <source>
        <dbReference type="EMBL" id="MCL1139962.1"/>
    </source>
</evidence>
<reference evidence="2" key="1">
    <citation type="submission" date="2022-01" db="EMBL/GenBank/DDBJ databases">
        <title>Whole genome-based taxonomy of the Shewanellaceae.</title>
        <authorList>
            <person name="Martin-Rodriguez A.J."/>
        </authorList>
    </citation>
    <scope>NUCLEOTIDE SEQUENCE</scope>
    <source>
        <strain evidence="2">KCTC 23973</strain>
    </source>
</reference>